<gene>
    <name evidence="2" type="ordered locus">B005_3068</name>
</gene>
<accession>J7L691</accession>
<protein>
    <submittedName>
        <fullName evidence="2">Uncharacterized protein</fullName>
    </submittedName>
</protein>
<dbReference type="HOGENOM" id="CLU_2260810_0_0_11"/>
<feature type="region of interest" description="Disordered" evidence="1">
    <location>
        <begin position="1"/>
        <end position="43"/>
    </location>
</feature>
<dbReference type="AlphaFoldDB" id="J7L691"/>
<evidence type="ECO:0000313" key="3">
    <source>
        <dbReference type="Proteomes" id="UP000003779"/>
    </source>
</evidence>
<organism evidence="2 3">
    <name type="scientific">Nocardiopsis alba (strain ATCC BAA-2165 / BE74)</name>
    <dbReference type="NCBI Taxonomy" id="1205910"/>
    <lineage>
        <taxon>Bacteria</taxon>
        <taxon>Bacillati</taxon>
        <taxon>Actinomycetota</taxon>
        <taxon>Actinomycetes</taxon>
        <taxon>Streptosporangiales</taxon>
        <taxon>Nocardiopsidaceae</taxon>
        <taxon>Nocardiopsis</taxon>
    </lineage>
</organism>
<sequence>MLLRWTGEEHGPGGDGRSFPRGLERRRRRGDLARPRLGGASQLRDSAGLAAGCGRVPDFARSTPVVPFGAAQPLYCTRRSFAANMAITPALTCVSFDLGRGFQ</sequence>
<evidence type="ECO:0000256" key="1">
    <source>
        <dbReference type="SAM" id="MobiDB-lite"/>
    </source>
</evidence>
<dbReference type="STRING" id="1205910.B005_3068"/>
<evidence type="ECO:0000313" key="2">
    <source>
        <dbReference type="EMBL" id="AFR06299.1"/>
    </source>
</evidence>
<name>J7L691_NOCAA</name>
<dbReference type="EMBL" id="CP003788">
    <property type="protein sequence ID" value="AFR06299.1"/>
    <property type="molecule type" value="Genomic_DNA"/>
</dbReference>
<dbReference type="KEGG" id="nal:B005_3068"/>
<reference evidence="2 3" key="1">
    <citation type="journal article" date="2012" name="J. Bacteriol.">
        <title>Whole-Genome Sequence of Nocardiopsis alba Strain ATCC BAA-2165, Associated with Honeybees.</title>
        <authorList>
            <person name="Qiao J."/>
            <person name="Chen L."/>
            <person name="Li Y."/>
            <person name="Wang J."/>
            <person name="Zhang W."/>
            <person name="Chen S."/>
        </authorList>
    </citation>
    <scope>NUCLEOTIDE SEQUENCE [LARGE SCALE GENOMIC DNA]</scope>
    <source>
        <strain evidence="3">ATCC BAA-2165 / BE74</strain>
    </source>
</reference>
<proteinExistence type="predicted"/>
<dbReference type="Proteomes" id="UP000003779">
    <property type="component" value="Chromosome"/>
</dbReference>
<feature type="compositionally biased region" description="Basic and acidic residues" evidence="1">
    <location>
        <begin position="1"/>
        <end position="12"/>
    </location>
</feature>
<reference evidence="3" key="2">
    <citation type="submission" date="2012-08" db="EMBL/GenBank/DDBJ databases">
        <title>Whole-genome sequence of Nocardiopsis alba strain ATCC BAA-2165 associated with honeybees.</title>
        <authorList>
            <person name="Qiao J."/>
            <person name="Chen L."/>
            <person name="Li Y."/>
            <person name="Wang J."/>
            <person name="Zhang W."/>
            <person name="Chen S."/>
        </authorList>
    </citation>
    <scope>NUCLEOTIDE SEQUENCE [LARGE SCALE GENOMIC DNA]</scope>
    <source>
        <strain evidence="3">ATCC BAA-2165 / BE74</strain>
    </source>
</reference>